<keyword evidence="1" id="KW-0472">Membrane</keyword>
<reference evidence="2 3" key="1">
    <citation type="journal article" date="2018" name="Front. Microbiol.">
        <title>Description and Comparative Genomics of Macrococcus caseolyticus subsp. hominis subsp. nov., Macrococcus goetzii sp. nov., Macrococcus epidermidis sp. nov., and Macrococcus bohemicus sp. nov., Novel Macrococci From Human Clinical Material With Virulence Potential and Suspected Uptake of Foreign DNA by Natural Transformation.</title>
        <authorList>
            <person name="Maslanova I."/>
            <person name="Wertheimer Z."/>
            <person name="Sedlacek I."/>
            <person name="Svec P."/>
            <person name="Indrakova A."/>
            <person name="Kovarovic V."/>
            <person name="Schumann P."/>
            <person name="Sproer C."/>
            <person name="Kralova S."/>
            <person name="Sedo O."/>
            <person name="Kristofova L."/>
            <person name="Vrbovska V."/>
            <person name="Fuzik T."/>
            <person name="Petras P."/>
            <person name="Zdrahal Z."/>
            <person name="Ruzickova V."/>
            <person name="Doskar J."/>
            <person name="Pantucek R."/>
        </authorList>
    </citation>
    <scope>NUCLEOTIDE SEQUENCE [LARGE SCALE GENOMIC DNA]</scope>
    <source>
        <strain evidence="2 3">03/115</strain>
    </source>
</reference>
<feature type="transmembrane region" description="Helical" evidence="1">
    <location>
        <begin position="67"/>
        <end position="93"/>
    </location>
</feature>
<sequence length="130" mass="15135">MTKNSKLLFYINIFVITFLSVNIFKHYTADAPLEDYLIYILIALNLFAIIVKDLVELFYNGSTRKVILISDCLMMFSYLFVGILSMVGIMIATSTFGRILYIAFLIISILFITFTLYMLTMTDKRKHREK</sequence>
<accession>A0A328A477</accession>
<dbReference type="Proteomes" id="UP000249579">
    <property type="component" value="Unassembled WGS sequence"/>
</dbReference>
<organism evidence="2 3">
    <name type="scientific">Macrococcoides bohemicum</name>
    <dbReference type="NCBI Taxonomy" id="1903056"/>
    <lineage>
        <taxon>Bacteria</taxon>
        <taxon>Bacillati</taxon>
        <taxon>Bacillota</taxon>
        <taxon>Bacilli</taxon>
        <taxon>Bacillales</taxon>
        <taxon>Staphylococcaceae</taxon>
        <taxon>Macrococcoides</taxon>
    </lineage>
</organism>
<evidence type="ECO:0000313" key="3">
    <source>
        <dbReference type="Proteomes" id="UP000249579"/>
    </source>
</evidence>
<dbReference type="AlphaFoldDB" id="A0A328A477"/>
<proteinExistence type="predicted"/>
<dbReference type="RefSeq" id="WP_111745375.1">
    <property type="nucleotide sequence ID" value="NZ_JBHSQY010000002.1"/>
</dbReference>
<evidence type="ECO:0000256" key="1">
    <source>
        <dbReference type="SAM" id="Phobius"/>
    </source>
</evidence>
<feature type="transmembrane region" description="Helical" evidence="1">
    <location>
        <begin position="36"/>
        <end position="55"/>
    </location>
</feature>
<feature type="transmembrane region" description="Helical" evidence="1">
    <location>
        <begin position="7"/>
        <end position="24"/>
    </location>
</feature>
<keyword evidence="1" id="KW-1133">Transmembrane helix</keyword>
<name>A0A328A477_9STAP</name>
<comment type="caution">
    <text evidence="2">The sequence shown here is derived from an EMBL/GenBank/DDBJ whole genome shotgun (WGS) entry which is preliminary data.</text>
</comment>
<gene>
    <name evidence="2" type="ORF">BHX94_05770</name>
</gene>
<protein>
    <submittedName>
        <fullName evidence="2">Uncharacterized protein</fullName>
    </submittedName>
</protein>
<dbReference type="EMBL" id="PZJG01000003">
    <property type="protein sequence ID" value="RAK49320.1"/>
    <property type="molecule type" value="Genomic_DNA"/>
</dbReference>
<evidence type="ECO:0000313" key="2">
    <source>
        <dbReference type="EMBL" id="RAK49320.1"/>
    </source>
</evidence>
<feature type="transmembrane region" description="Helical" evidence="1">
    <location>
        <begin position="99"/>
        <end position="120"/>
    </location>
</feature>
<keyword evidence="1" id="KW-0812">Transmembrane</keyword>